<dbReference type="Proteomes" id="UP000070160">
    <property type="component" value="Unassembled WGS sequence"/>
</dbReference>
<reference evidence="3" key="1">
    <citation type="submission" date="2016-01" db="EMBL/GenBank/DDBJ databases">
        <authorList>
            <person name="Mitreva M."/>
            <person name="Pepin K.H."/>
            <person name="Mihindukulasuriya K.A."/>
            <person name="Fulton R."/>
            <person name="Fronick C."/>
            <person name="O'Laughlin M."/>
            <person name="Miner T."/>
            <person name="Herter B."/>
            <person name="Rosa B.A."/>
            <person name="Cordes M."/>
            <person name="Tomlinson C."/>
            <person name="Wollam A."/>
            <person name="Palsikar V.B."/>
            <person name="Mardis E.R."/>
            <person name="Wilson R.K."/>
        </authorList>
    </citation>
    <scope>NUCLEOTIDE SEQUENCE [LARGE SCALE GENOMIC DNA]</scope>
    <source>
        <strain evidence="3">KA00182</strain>
    </source>
</reference>
<organism evidence="2 3">
    <name type="scientific">Megasphaera hutchinsoni</name>
    <dbReference type="NCBI Taxonomy" id="1588748"/>
    <lineage>
        <taxon>Bacteria</taxon>
        <taxon>Bacillati</taxon>
        <taxon>Bacillota</taxon>
        <taxon>Negativicutes</taxon>
        <taxon>Veillonellales</taxon>
        <taxon>Veillonellaceae</taxon>
        <taxon>Megasphaera</taxon>
    </lineage>
</organism>
<dbReference type="EMBL" id="LSDT01000005">
    <property type="protein sequence ID" value="KXB92773.1"/>
    <property type="molecule type" value="Genomic_DNA"/>
</dbReference>
<comment type="caution">
    <text evidence="2">The sequence shown here is derived from an EMBL/GenBank/DDBJ whole genome shotgun (WGS) entry which is preliminary data.</text>
</comment>
<proteinExistence type="predicted"/>
<evidence type="ECO:0000313" key="2">
    <source>
        <dbReference type="EMBL" id="KXB92773.1"/>
    </source>
</evidence>
<name>A0A134CKN4_9FIRM</name>
<keyword evidence="1" id="KW-0812">Transmembrane</keyword>
<sequence length="46" mass="5666">MLSIYLFPATNTYTFFLYFLYNMLLYLQSQEIAPYFLFIKNHTKKN</sequence>
<gene>
    <name evidence="2" type="ORF">HMPREF3182_00242</name>
</gene>
<accession>A0A134CKN4</accession>
<feature type="transmembrane region" description="Helical" evidence="1">
    <location>
        <begin position="15"/>
        <end position="38"/>
    </location>
</feature>
<keyword evidence="1" id="KW-1133">Transmembrane helix</keyword>
<evidence type="ECO:0000313" key="3">
    <source>
        <dbReference type="Proteomes" id="UP000070160"/>
    </source>
</evidence>
<dbReference type="AlphaFoldDB" id="A0A134CKN4"/>
<evidence type="ECO:0000256" key="1">
    <source>
        <dbReference type="SAM" id="Phobius"/>
    </source>
</evidence>
<protein>
    <submittedName>
        <fullName evidence="2">Uncharacterized protein</fullName>
    </submittedName>
</protein>
<keyword evidence="3" id="KW-1185">Reference proteome</keyword>
<keyword evidence="1" id="KW-0472">Membrane</keyword>